<gene>
    <name evidence="4" type="ORF">V6242_16930</name>
</gene>
<dbReference type="EMBL" id="JBAKAR010000021">
    <property type="protein sequence ID" value="MEL0614839.1"/>
    <property type="molecule type" value="Genomic_DNA"/>
</dbReference>
<keyword evidence="3" id="KW-0949">S-adenosyl-L-methionine</keyword>
<dbReference type="SUPFAM" id="SSF53335">
    <property type="entry name" value="S-adenosyl-L-methionine-dependent methyltransferases"/>
    <property type="match status" value="1"/>
</dbReference>
<evidence type="ECO:0000313" key="5">
    <source>
        <dbReference type="Proteomes" id="UP001379949"/>
    </source>
</evidence>
<sequence>MEEFSTAKHKLSSEDYPEFIKYMGSKSKIIDFVMEGINSVYNGGYVCDLFAGSASLSGALSQQVPVHSNDIQAYSGTIAKAYLLTSSEYISIDEIISQANDIHSKNLNSLYIEIHDYNKDVSLDEFNEIEKAQQQLIFHDFQGQWQLFTKNYSGTWWSANQCLWIDAIREVAENYKGTPSYNLILSALMYAMAYSSQGTGHYAQYRDAKTESSMKDISIYRKKSVVEYFTRKYISSINQLNHLQKLPHKITTLDYKDCLNNIDNSTVYADPPYCFVHYSRFYHALETVVLYDHPNIQVKGGRFVKGRYRENRHQSPFSIKTQVSSAFSQLFKGVRETKSNLALSYSNTGMISIEKVIELAETELGPSYDLNLLTIDHKHMTLGRRLDRDREVKECLFLAKL</sequence>
<dbReference type="Gene3D" id="3.40.50.150">
    <property type="entry name" value="Vaccinia Virus protein VP39"/>
    <property type="match status" value="1"/>
</dbReference>
<evidence type="ECO:0000313" key="4">
    <source>
        <dbReference type="EMBL" id="MEL0614839.1"/>
    </source>
</evidence>
<dbReference type="Proteomes" id="UP001379949">
    <property type="component" value="Unassembled WGS sequence"/>
</dbReference>
<organism evidence="4 5">
    <name type="scientific">Marinomonas arenicola</name>
    <dbReference type="NCBI Taxonomy" id="569601"/>
    <lineage>
        <taxon>Bacteria</taxon>
        <taxon>Pseudomonadati</taxon>
        <taxon>Pseudomonadota</taxon>
        <taxon>Gammaproteobacteria</taxon>
        <taxon>Oceanospirillales</taxon>
        <taxon>Oceanospirillaceae</taxon>
        <taxon>Marinomonas</taxon>
    </lineage>
</organism>
<keyword evidence="1 4" id="KW-0489">Methyltransferase</keyword>
<evidence type="ECO:0000256" key="1">
    <source>
        <dbReference type="ARBA" id="ARBA00022603"/>
    </source>
</evidence>
<comment type="caution">
    <text evidence="4">The sequence shown here is derived from an EMBL/GenBank/DDBJ whole genome shotgun (WGS) entry which is preliminary data.</text>
</comment>
<protein>
    <submittedName>
        <fullName evidence="4">DNA adenine methylase</fullName>
    </submittedName>
</protein>
<dbReference type="Pfam" id="PF02086">
    <property type="entry name" value="MethyltransfD12"/>
    <property type="match status" value="1"/>
</dbReference>
<reference evidence="4 5" key="1">
    <citation type="submission" date="2024-02" db="EMBL/GenBank/DDBJ databases">
        <title>Bacteria isolated from the canopy kelp, Nereocystis luetkeana.</title>
        <authorList>
            <person name="Pfister C.A."/>
            <person name="Younker I.T."/>
            <person name="Light S.H."/>
        </authorList>
    </citation>
    <scope>NUCLEOTIDE SEQUENCE [LARGE SCALE GENOMIC DNA]</scope>
    <source>
        <strain evidence="4 5">TI.4.07</strain>
    </source>
</reference>
<dbReference type="InterPro" id="IPR029063">
    <property type="entry name" value="SAM-dependent_MTases_sf"/>
</dbReference>
<dbReference type="GO" id="GO:0032259">
    <property type="term" value="P:methylation"/>
    <property type="evidence" value="ECO:0007669"/>
    <property type="project" value="UniProtKB-KW"/>
</dbReference>
<dbReference type="RefSeq" id="WP_341568103.1">
    <property type="nucleotide sequence ID" value="NZ_JBAKAR010000021.1"/>
</dbReference>
<dbReference type="InterPro" id="IPR012327">
    <property type="entry name" value="MeTrfase_D12"/>
</dbReference>
<keyword evidence="5" id="KW-1185">Reference proteome</keyword>
<keyword evidence="2" id="KW-0808">Transferase</keyword>
<proteinExistence type="predicted"/>
<accession>A0ABU9G8L9</accession>
<evidence type="ECO:0000256" key="2">
    <source>
        <dbReference type="ARBA" id="ARBA00022679"/>
    </source>
</evidence>
<dbReference type="GO" id="GO:0008168">
    <property type="term" value="F:methyltransferase activity"/>
    <property type="evidence" value="ECO:0007669"/>
    <property type="project" value="UniProtKB-KW"/>
</dbReference>
<evidence type="ECO:0000256" key="3">
    <source>
        <dbReference type="ARBA" id="ARBA00022691"/>
    </source>
</evidence>
<name>A0ABU9G8L9_9GAMM</name>